<gene>
    <name evidence="2" type="ORF">NCTC13635_06041</name>
</gene>
<accession>A0A3S4HEU0</accession>
<sequence length="53" mass="5907">MALKPVSTPFFSIVAHVGFGHFGIAALVDKGGQRRIVRRSLLRQRVGPPRRPR</sequence>
<protein>
    <submittedName>
        <fullName evidence="2">Uncharacterized protein</fullName>
    </submittedName>
</protein>
<dbReference type="EMBL" id="LR134162">
    <property type="protein sequence ID" value="VEB06491.1"/>
    <property type="molecule type" value="Genomic_DNA"/>
</dbReference>
<reference evidence="2 3" key="1">
    <citation type="submission" date="2018-12" db="EMBL/GenBank/DDBJ databases">
        <authorList>
            <consortium name="Pathogen Informatics"/>
        </authorList>
    </citation>
    <scope>NUCLEOTIDE SEQUENCE [LARGE SCALE GENOMIC DNA]</scope>
    <source>
        <strain evidence="2 3">NCTC13635</strain>
    </source>
</reference>
<organism evidence="2 3">
    <name type="scientific">Klebsiella pneumoniae</name>
    <dbReference type="NCBI Taxonomy" id="573"/>
    <lineage>
        <taxon>Bacteria</taxon>
        <taxon>Pseudomonadati</taxon>
        <taxon>Pseudomonadota</taxon>
        <taxon>Gammaproteobacteria</taxon>
        <taxon>Enterobacterales</taxon>
        <taxon>Enterobacteriaceae</taxon>
        <taxon>Klebsiella/Raoultella group</taxon>
        <taxon>Klebsiella</taxon>
        <taxon>Klebsiella pneumoniae complex</taxon>
    </lineage>
</organism>
<evidence type="ECO:0000256" key="1">
    <source>
        <dbReference type="SAM" id="Phobius"/>
    </source>
</evidence>
<proteinExistence type="predicted"/>
<dbReference type="Proteomes" id="UP000282433">
    <property type="component" value="Chromosome"/>
</dbReference>
<evidence type="ECO:0000313" key="3">
    <source>
        <dbReference type="Proteomes" id="UP000282433"/>
    </source>
</evidence>
<feature type="transmembrane region" description="Helical" evidence="1">
    <location>
        <begin position="6"/>
        <end position="28"/>
    </location>
</feature>
<keyword evidence="1" id="KW-1133">Transmembrane helix</keyword>
<keyword evidence="1" id="KW-0812">Transmembrane</keyword>
<name>A0A3S4HEU0_KLEPN</name>
<evidence type="ECO:0000313" key="2">
    <source>
        <dbReference type="EMBL" id="VEB06491.1"/>
    </source>
</evidence>
<dbReference type="AlphaFoldDB" id="A0A3S4HEU0"/>
<keyword evidence="1" id="KW-0472">Membrane</keyword>